<dbReference type="Proteomes" id="UP000273143">
    <property type="component" value="Chromosome"/>
</dbReference>
<evidence type="ECO:0000259" key="1">
    <source>
        <dbReference type="Pfam" id="PF13453"/>
    </source>
</evidence>
<dbReference type="RefSeq" id="WP_127162438.1">
    <property type="nucleotide sequence ID" value="NZ_CP029822.1"/>
</dbReference>
<evidence type="ECO:0000313" key="2">
    <source>
        <dbReference type="EMBL" id="AZS50234.1"/>
    </source>
</evidence>
<organism evidence="2 3">
    <name type="scientific">Entomomonas moraniae</name>
    <dbReference type="NCBI Taxonomy" id="2213226"/>
    <lineage>
        <taxon>Bacteria</taxon>
        <taxon>Pseudomonadati</taxon>
        <taxon>Pseudomonadota</taxon>
        <taxon>Gammaproteobacteria</taxon>
        <taxon>Pseudomonadales</taxon>
        <taxon>Pseudomonadaceae</taxon>
        <taxon>Entomomonas</taxon>
    </lineage>
</organism>
<dbReference type="Pfam" id="PF13453">
    <property type="entry name" value="Zn_ribbon_TFIIB"/>
    <property type="match status" value="1"/>
</dbReference>
<dbReference type="KEGG" id="emo:DM558_05340"/>
<gene>
    <name evidence="2" type="ORF">DM558_05340</name>
</gene>
<dbReference type="InterPro" id="IPR027392">
    <property type="entry name" value="TF_Znf"/>
</dbReference>
<keyword evidence="3" id="KW-1185">Reference proteome</keyword>
<name>A0A3S9XCU1_9GAMM</name>
<proteinExistence type="predicted"/>
<protein>
    <recommendedName>
        <fullName evidence="1">Transcription factor zinc-finger domain-containing protein</fullName>
    </recommendedName>
</protein>
<dbReference type="EMBL" id="CP029822">
    <property type="protein sequence ID" value="AZS50234.1"/>
    <property type="molecule type" value="Genomic_DNA"/>
</dbReference>
<sequence length="184" mass="21413">MRCPNCKQGELKYAQLEENLPCQTCTNCGGHWLLLVDYLSWQSANRSKKLEAPSIIINESEDTTKALICPVSGKLMTKYRISSKTDHKVDLSSSVNAIWLDKEEWNLLKQEGLTLQLNHIFTEPYQKNIREELASKSFERVYQQQFGEESYSKIKAFKEWLDTQDKRAEILAYLIADNPYDRVR</sequence>
<reference evidence="3" key="1">
    <citation type="submission" date="2018-06" db="EMBL/GenBank/DDBJ databases">
        <title>Complete genome of Pseudomonas insecticola strain QZS01.</title>
        <authorList>
            <person name="Wang J."/>
            <person name="Su Q."/>
        </authorList>
    </citation>
    <scope>NUCLEOTIDE SEQUENCE [LARGE SCALE GENOMIC DNA]</scope>
    <source>
        <strain evidence="3">QZS01</strain>
    </source>
</reference>
<accession>A0A3S9XCU1</accession>
<dbReference type="AlphaFoldDB" id="A0A3S9XCU1"/>
<feature type="domain" description="Transcription factor zinc-finger" evidence="1">
    <location>
        <begin position="2"/>
        <end position="41"/>
    </location>
</feature>
<evidence type="ECO:0000313" key="3">
    <source>
        <dbReference type="Proteomes" id="UP000273143"/>
    </source>
</evidence>